<accession>A0A1H7ZSW3</accession>
<evidence type="ECO:0000313" key="3">
    <source>
        <dbReference type="Proteomes" id="UP000198761"/>
    </source>
</evidence>
<proteinExistence type="predicted"/>
<keyword evidence="1" id="KW-0812">Transmembrane</keyword>
<gene>
    <name evidence="2" type="ORF">SAMN04488103_101608</name>
</gene>
<name>A0A1H7ZSW3_9RHOB</name>
<organism evidence="2 3">
    <name type="scientific">Gemmobacter aquatilis</name>
    <dbReference type="NCBI Taxonomy" id="933059"/>
    <lineage>
        <taxon>Bacteria</taxon>
        <taxon>Pseudomonadati</taxon>
        <taxon>Pseudomonadota</taxon>
        <taxon>Alphaproteobacteria</taxon>
        <taxon>Rhodobacterales</taxon>
        <taxon>Paracoccaceae</taxon>
        <taxon>Gemmobacter</taxon>
    </lineage>
</organism>
<dbReference type="STRING" id="933059.SAMN04488103_101608"/>
<dbReference type="OrthoDB" id="7871110at2"/>
<dbReference type="Proteomes" id="UP000198761">
    <property type="component" value="Unassembled WGS sequence"/>
</dbReference>
<protein>
    <submittedName>
        <fullName evidence="2">Lipopolysaccharide export system protein LptC</fullName>
    </submittedName>
</protein>
<reference evidence="2 3" key="1">
    <citation type="submission" date="2016-10" db="EMBL/GenBank/DDBJ databases">
        <authorList>
            <person name="de Groot N.N."/>
        </authorList>
    </citation>
    <scope>NUCLEOTIDE SEQUENCE [LARGE SCALE GENOMIC DNA]</scope>
    <source>
        <strain evidence="2 3">DSM 3857</strain>
    </source>
</reference>
<evidence type="ECO:0000256" key="1">
    <source>
        <dbReference type="SAM" id="Phobius"/>
    </source>
</evidence>
<keyword evidence="1" id="KW-0472">Membrane</keyword>
<dbReference type="AlphaFoldDB" id="A0A1H7ZSW3"/>
<keyword evidence="1" id="KW-1133">Transmembrane helix</keyword>
<evidence type="ECO:0000313" key="2">
    <source>
        <dbReference type="EMBL" id="SEM60648.1"/>
    </source>
</evidence>
<keyword evidence="3" id="KW-1185">Reference proteome</keyword>
<feature type="transmembrane region" description="Helical" evidence="1">
    <location>
        <begin position="15"/>
        <end position="36"/>
    </location>
</feature>
<sequence>MKGAGGMDSHSRLVGWLKVALPLTALALLSTLFLVARKIDPEAALPYAEVDVAERIREPRMTAPTYAGVTEDGATLTITAAEARPDTGNGASAAQVNGQLVTPDGKRTALSAGAMRSDGTAKQVLLQSGVQIATATGYEVKTDGLTVALDRTNASSTGPVEGFGPAGKLAADSFQMTQAADTPGQYLLVFNGHVRLIYVPGQTP</sequence>
<dbReference type="EMBL" id="FOCE01000001">
    <property type="protein sequence ID" value="SEM60648.1"/>
    <property type="molecule type" value="Genomic_DNA"/>
</dbReference>